<feature type="signal peptide" evidence="2">
    <location>
        <begin position="1"/>
        <end position="27"/>
    </location>
</feature>
<reference evidence="3" key="2">
    <citation type="submission" date="2023-10" db="EMBL/GenBank/DDBJ databases">
        <authorList>
            <person name="Choi B."/>
        </authorList>
    </citation>
    <scope>NUCLEOTIDE SEQUENCE</scope>
    <source>
        <strain evidence="3">UMB0763</strain>
    </source>
</reference>
<keyword evidence="1" id="KW-0812">Transmembrane</keyword>
<name>A0AAF1BYG8_9CORY</name>
<dbReference type="KEGG" id="cpyr:CYJ47_10090"/>
<evidence type="ECO:0000313" key="4">
    <source>
        <dbReference type="Proteomes" id="UP000234560"/>
    </source>
</evidence>
<dbReference type="RefSeq" id="WP_101677739.1">
    <property type="nucleotide sequence ID" value="NZ_CAUPGZ010000011.1"/>
</dbReference>
<feature type="chain" id="PRO_5042005321" description="Secreted protein" evidence="2">
    <location>
        <begin position="28"/>
        <end position="165"/>
    </location>
</feature>
<reference evidence="3" key="1">
    <citation type="submission" date="2017-12" db="EMBL/GenBank/DDBJ databases">
        <authorList>
            <person name="Thomas-White K."/>
            <person name="Wolfe A.J."/>
        </authorList>
    </citation>
    <scope>NUCLEOTIDE SEQUENCE</scope>
    <source>
        <strain evidence="3">UMB0763</strain>
    </source>
</reference>
<feature type="transmembrane region" description="Helical" evidence="1">
    <location>
        <begin position="140"/>
        <end position="162"/>
    </location>
</feature>
<gene>
    <name evidence="3" type="ORF">CYJ47_10090</name>
</gene>
<evidence type="ECO:0008006" key="5">
    <source>
        <dbReference type="Google" id="ProtNLM"/>
    </source>
</evidence>
<evidence type="ECO:0000256" key="2">
    <source>
        <dbReference type="SAM" id="SignalP"/>
    </source>
</evidence>
<accession>A0AAF1BYG8</accession>
<keyword evidence="1" id="KW-0472">Membrane</keyword>
<protein>
    <recommendedName>
        <fullName evidence="5">Secreted protein</fullName>
    </recommendedName>
</protein>
<keyword evidence="1" id="KW-1133">Transmembrane helix</keyword>
<dbReference type="Proteomes" id="UP000234560">
    <property type="component" value="Chromosome"/>
</dbReference>
<sequence>MSIAKKTVACLTATAVAAGVCAPAASAASFTVSNGQCNFSYSWNDDSMWRRVQNLTDTNAELPKTLSKLGAQGMVEVFDTVVSDTRGDTRTWARGMKNEYSRCTSQASYNGAEASLLSLAALSTEDTELTDANGELTDTGIAVVVVSVIAGVLGLGAAAWFATQQ</sequence>
<evidence type="ECO:0000256" key="1">
    <source>
        <dbReference type="SAM" id="Phobius"/>
    </source>
</evidence>
<evidence type="ECO:0000313" key="3">
    <source>
        <dbReference type="EMBL" id="WOT01610.1"/>
    </source>
</evidence>
<dbReference type="EMBL" id="CP136958">
    <property type="protein sequence ID" value="WOT01610.1"/>
    <property type="molecule type" value="Genomic_DNA"/>
</dbReference>
<proteinExistence type="predicted"/>
<dbReference type="AlphaFoldDB" id="A0AAF1BYG8"/>
<keyword evidence="2" id="KW-0732">Signal</keyword>
<organism evidence="3 4">
    <name type="scientific">Corynebacterium pyruviciproducens</name>
    <dbReference type="NCBI Taxonomy" id="598660"/>
    <lineage>
        <taxon>Bacteria</taxon>
        <taxon>Bacillati</taxon>
        <taxon>Actinomycetota</taxon>
        <taxon>Actinomycetes</taxon>
        <taxon>Mycobacteriales</taxon>
        <taxon>Corynebacteriaceae</taxon>
        <taxon>Corynebacterium</taxon>
    </lineage>
</organism>